<reference evidence="1" key="1">
    <citation type="submission" date="2020-11" db="EMBL/GenBank/DDBJ databases">
        <title>Whole-genome analyses of Nonomuraea sp. K274.</title>
        <authorList>
            <person name="Veyisoglu A."/>
        </authorList>
    </citation>
    <scope>NUCLEOTIDE SEQUENCE</scope>
    <source>
        <strain evidence="1">K274</strain>
    </source>
</reference>
<dbReference type="RefSeq" id="WP_195901329.1">
    <property type="nucleotide sequence ID" value="NZ_JADOGI010000210.1"/>
</dbReference>
<organism evidence="1 2">
    <name type="scientific">Nonomuraea cypriaca</name>
    <dbReference type="NCBI Taxonomy" id="1187855"/>
    <lineage>
        <taxon>Bacteria</taxon>
        <taxon>Bacillati</taxon>
        <taxon>Actinomycetota</taxon>
        <taxon>Actinomycetes</taxon>
        <taxon>Streptosporangiales</taxon>
        <taxon>Streptosporangiaceae</taxon>
        <taxon>Nonomuraea</taxon>
    </lineage>
</organism>
<comment type="caution">
    <text evidence="1">The sequence shown here is derived from an EMBL/GenBank/DDBJ whole genome shotgun (WGS) entry which is preliminary data.</text>
</comment>
<sequence>MDQRVFPGRPESAAEAERWVRDQIGEHVSPPVARQAAALARELVESALHSINAGAQIAVDVIRVRKGVRVQVADPSGKERDNVMRAVSIPSDEFGCVGGDGGHTAWATLYERDQAWNA</sequence>
<proteinExistence type="predicted"/>
<dbReference type="AlphaFoldDB" id="A0A931AKX2"/>
<evidence type="ECO:0000313" key="2">
    <source>
        <dbReference type="Proteomes" id="UP000605361"/>
    </source>
</evidence>
<keyword evidence="2" id="KW-1185">Reference proteome</keyword>
<protein>
    <recommendedName>
        <fullName evidence="3">Histidine kinase-like protein</fullName>
    </recommendedName>
</protein>
<dbReference type="EMBL" id="JADOGI010000210">
    <property type="protein sequence ID" value="MBF8192438.1"/>
    <property type="molecule type" value="Genomic_DNA"/>
</dbReference>
<evidence type="ECO:0008006" key="3">
    <source>
        <dbReference type="Google" id="ProtNLM"/>
    </source>
</evidence>
<gene>
    <name evidence="1" type="ORF">ITP53_43515</name>
</gene>
<evidence type="ECO:0000313" key="1">
    <source>
        <dbReference type="EMBL" id="MBF8192438.1"/>
    </source>
</evidence>
<accession>A0A931AKX2</accession>
<dbReference type="Proteomes" id="UP000605361">
    <property type="component" value="Unassembled WGS sequence"/>
</dbReference>
<name>A0A931AKX2_9ACTN</name>